<gene>
    <name evidence="1" type="ORF">Fot_03358</name>
</gene>
<keyword evidence="2" id="KW-1185">Reference proteome</keyword>
<protein>
    <submittedName>
        <fullName evidence="1">Uncharacterized protein</fullName>
    </submittedName>
</protein>
<evidence type="ECO:0000313" key="1">
    <source>
        <dbReference type="EMBL" id="KAL2558619.1"/>
    </source>
</evidence>
<comment type="caution">
    <text evidence="1">The sequence shown here is derived from an EMBL/GenBank/DDBJ whole genome shotgun (WGS) entry which is preliminary data.</text>
</comment>
<proteinExistence type="predicted"/>
<accession>A0ABD1X9M4</accession>
<dbReference type="Proteomes" id="UP001604277">
    <property type="component" value="Unassembled WGS sequence"/>
</dbReference>
<dbReference type="AlphaFoldDB" id="A0ABD1X9M4"/>
<organism evidence="1 2">
    <name type="scientific">Forsythia ovata</name>
    <dbReference type="NCBI Taxonomy" id="205694"/>
    <lineage>
        <taxon>Eukaryota</taxon>
        <taxon>Viridiplantae</taxon>
        <taxon>Streptophyta</taxon>
        <taxon>Embryophyta</taxon>
        <taxon>Tracheophyta</taxon>
        <taxon>Spermatophyta</taxon>
        <taxon>Magnoliopsida</taxon>
        <taxon>eudicotyledons</taxon>
        <taxon>Gunneridae</taxon>
        <taxon>Pentapetalae</taxon>
        <taxon>asterids</taxon>
        <taxon>lamiids</taxon>
        <taxon>Lamiales</taxon>
        <taxon>Oleaceae</taxon>
        <taxon>Forsythieae</taxon>
        <taxon>Forsythia</taxon>
    </lineage>
</organism>
<name>A0ABD1X9M4_9LAMI</name>
<sequence length="143" mass="16073">MANFKMMLDNQYHKSDFTMIDYRGEARRGSILLSSPLFCQCLYVGAILSDVSKESMISTIWASECFLRFARTCLSGIRSLIMGMQASVQVSDGFRDLYCITGSGSRDADGSPVDAQFDVACYRRMTWYSLMPHDYSVAGYDCP</sequence>
<evidence type="ECO:0000313" key="2">
    <source>
        <dbReference type="Proteomes" id="UP001604277"/>
    </source>
</evidence>
<reference evidence="2" key="1">
    <citation type="submission" date="2024-07" db="EMBL/GenBank/DDBJ databases">
        <title>Two chromosome-level genome assemblies of Korean endemic species Abeliophyllum distichum and Forsythia ovata (Oleaceae).</title>
        <authorList>
            <person name="Jang H."/>
        </authorList>
    </citation>
    <scope>NUCLEOTIDE SEQUENCE [LARGE SCALE GENOMIC DNA]</scope>
</reference>
<dbReference type="EMBL" id="JBFOLJ010000001">
    <property type="protein sequence ID" value="KAL2558619.1"/>
    <property type="molecule type" value="Genomic_DNA"/>
</dbReference>